<dbReference type="GeneID" id="105433204"/>
<dbReference type="InterPro" id="IPR000313">
    <property type="entry name" value="PWWP_dom"/>
</dbReference>
<dbReference type="InterPro" id="IPR059153">
    <property type="entry name" value="NSD_PHD-1st"/>
</dbReference>
<dbReference type="Pfam" id="PF00855">
    <property type="entry name" value="PWWP"/>
    <property type="match status" value="1"/>
</dbReference>
<dbReference type="InterPro" id="IPR019787">
    <property type="entry name" value="Znf_PHD-finger"/>
</dbReference>
<dbReference type="InterPro" id="IPR001965">
    <property type="entry name" value="Znf_PHD"/>
</dbReference>
<dbReference type="PROSITE" id="PS50016">
    <property type="entry name" value="ZF_PHD_2"/>
    <property type="match status" value="1"/>
</dbReference>
<dbReference type="SUPFAM" id="SSF57903">
    <property type="entry name" value="FYVE/PHD zinc finger"/>
    <property type="match status" value="1"/>
</dbReference>
<evidence type="ECO:0000256" key="2">
    <source>
        <dbReference type="ARBA" id="ARBA00004286"/>
    </source>
</evidence>
<evidence type="ECO:0000256" key="1">
    <source>
        <dbReference type="ARBA" id="ARBA00004123"/>
    </source>
</evidence>
<dbReference type="Pfam" id="PF22908">
    <property type="entry name" value="PHD_NSD"/>
    <property type="match status" value="1"/>
</dbReference>
<dbReference type="AlphaFoldDB" id="A0A6I9WVM0"/>
<feature type="domain" description="PWWP" evidence="14">
    <location>
        <begin position="189"/>
        <end position="251"/>
    </location>
</feature>
<evidence type="ECO:0000259" key="14">
    <source>
        <dbReference type="PROSITE" id="PS50812"/>
    </source>
</evidence>
<feature type="non-terminal residue" evidence="16">
    <location>
        <position position="1"/>
    </location>
</feature>
<dbReference type="PROSITE" id="PS50812">
    <property type="entry name" value="PWWP"/>
    <property type="match status" value="1"/>
</dbReference>
<dbReference type="GO" id="GO:0005694">
    <property type="term" value="C:chromosome"/>
    <property type="evidence" value="ECO:0007669"/>
    <property type="project" value="UniProtKB-SubCell"/>
</dbReference>
<keyword evidence="6" id="KW-0949">S-adenosyl-L-methionine</keyword>
<keyword evidence="5" id="KW-0808">Transferase</keyword>
<evidence type="ECO:0000256" key="11">
    <source>
        <dbReference type="ARBA" id="ARBA00023242"/>
    </source>
</evidence>
<evidence type="ECO:0000256" key="9">
    <source>
        <dbReference type="ARBA" id="ARBA00022771"/>
    </source>
</evidence>
<keyword evidence="15" id="KW-1185">Reference proteome</keyword>
<feature type="domain" description="PHD-type" evidence="13">
    <location>
        <begin position="140"/>
        <end position="184"/>
    </location>
</feature>
<dbReference type="KEGG" id="pbar:105433204"/>
<dbReference type="InterPro" id="IPR055198">
    <property type="entry name" value="NSD_PHD"/>
</dbReference>
<keyword evidence="4" id="KW-0489">Methyltransferase</keyword>
<evidence type="ECO:0000256" key="10">
    <source>
        <dbReference type="ARBA" id="ARBA00022833"/>
    </source>
</evidence>
<keyword evidence="3" id="KW-0158">Chromosome</keyword>
<evidence type="ECO:0000256" key="5">
    <source>
        <dbReference type="ARBA" id="ARBA00022679"/>
    </source>
</evidence>
<evidence type="ECO:0000256" key="7">
    <source>
        <dbReference type="ARBA" id="ARBA00022723"/>
    </source>
</evidence>
<name>A0A6I9WVM0_9HYME</name>
<dbReference type="GO" id="GO:0005634">
    <property type="term" value="C:nucleus"/>
    <property type="evidence" value="ECO:0007669"/>
    <property type="project" value="UniProtKB-SubCell"/>
</dbReference>
<evidence type="ECO:0000256" key="12">
    <source>
        <dbReference type="PROSITE-ProRule" id="PRU00146"/>
    </source>
</evidence>
<dbReference type="Gene3D" id="2.30.30.140">
    <property type="match status" value="1"/>
</dbReference>
<evidence type="ECO:0000313" key="16">
    <source>
        <dbReference type="RefSeq" id="XP_011646679.1"/>
    </source>
</evidence>
<accession>A0A6I9WVM0</accession>
<dbReference type="SMART" id="SM00293">
    <property type="entry name" value="PWWP"/>
    <property type="match status" value="1"/>
</dbReference>
<keyword evidence="8" id="KW-0677">Repeat</keyword>
<dbReference type="InterPro" id="IPR013083">
    <property type="entry name" value="Znf_RING/FYVE/PHD"/>
</dbReference>
<protein>
    <submittedName>
        <fullName evidence="16">Histone-lysine N-methyltransferase NSD2-like</fullName>
    </submittedName>
</protein>
<dbReference type="InterPro" id="IPR011011">
    <property type="entry name" value="Znf_FYVE_PHD"/>
</dbReference>
<dbReference type="GO" id="GO:0006338">
    <property type="term" value="P:chromatin remodeling"/>
    <property type="evidence" value="ECO:0007669"/>
    <property type="project" value="UniProtKB-ARBA"/>
</dbReference>
<keyword evidence="11" id="KW-0539">Nucleus</keyword>
<dbReference type="Proteomes" id="UP000504615">
    <property type="component" value="Unplaced"/>
</dbReference>
<sequence>CQLNSGKSDEQEDETFKCIDCLSGVAPACFLCNEREGDRIRCIVPACGKHYHSDCLLSWPQSHWQGGRLICPYHVCHTCSSDNPQDNRSRAPNERLARCVRCPSAYHASTLCLPAGSLILTASQIVCPKHYKAPHPPLNAAWCFLCTRGGSLICCDTCPTSFHLECLGINAPDGGFICEDCETGRLPLYGEVVWVKLGHYRWWPSRICYPQEIPENVDSKPHEPGKFCIMFLGSNDYYWVHRGRAFLYQDGDANIKVPMGKKSLMDDTYRIALEEANKIHQQLKATRSKTKEPKGLKPPSYVKLKVRFILRFILERMNKRNKSAFFLTAHQ</sequence>
<dbReference type="PANTHER" id="PTHR22884">
    <property type="entry name" value="SET DOMAIN PROTEINS"/>
    <property type="match status" value="1"/>
</dbReference>
<dbReference type="InterPro" id="IPR055197">
    <property type="entry name" value="PHDvar_NSD"/>
</dbReference>
<dbReference type="Pfam" id="PF23011">
    <property type="entry name" value="PHD-1st_NSD"/>
    <property type="match status" value="1"/>
</dbReference>
<dbReference type="GO" id="GO:0008270">
    <property type="term" value="F:zinc ion binding"/>
    <property type="evidence" value="ECO:0007669"/>
    <property type="project" value="UniProtKB-KW"/>
</dbReference>
<dbReference type="SMART" id="SM00249">
    <property type="entry name" value="PHD"/>
    <property type="match status" value="2"/>
</dbReference>
<dbReference type="FunFam" id="2.30.30.140:FF:000099">
    <property type="entry name" value="Histone-lysine N-methyltransferase"/>
    <property type="match status" value="1"/>
</dbReference>
<comment type="subcellular location">
    <subcellularLocation>
        <location evidence="2">Chromosome</location>
    </subcellularLocation>
    <subcellularLocation>
        <location evidence="1">Nucleus</location>
    </subcellularLocation>
</comment>
<keyword evidence="9 12" id="KW-0863">Zinc-finger</keyword>
<keyword evidence="10" id="KW-0862">Zinc</keyword>
<keyword evidence="7" id="KW-0479">Metal-binding</keyword>
<evidence type="ECO:0000256" key="8">
    <source>
        <dbReference type="ARBA" id="ARBA00022737"/>
    </source>
</evidence>
<dbReference type="GO" id="GO:0008168">
    <property type="term" value="F:methyltransferase activity"/>
    <property type="evidence" value="ECO:0007669"/>
    <property type="project" value="UniProtKB-KW"/>
</dbReference>
<evidence type="ECO:0000313" key="15">
    <source>
        <dbReference type="Proteomes" id="UP000504615"/>
    </source>
</evidence>
<dbReference type="GO" id="GO:0032259">
    <property type="term" value="P:methylation"/>
    <property type="evidence" value="ECO:0007669"/>
    <property type="project" value="UniProtKB-KW"/>
</dbReference>
<evidence type="ECO:0000256" key="3">
    <source>
        <dbReference type="ARBA" id="ARBA00022454"/>
    </source>
</evidence>
<dbReference type="SUPFAM" id="SSF63748">
    <property type="entry name" value="Tudor/PWWP/MBT"/>
    <property type="match status" value="1"/>
</dbReference>
<dbReference type="CDD" id="cd15567">
    <property type="entry name" value="PHD4_NSD"/>
    <property type="match status" value="1"/>
</dbReference>
<organism evidence="15 16">
    <name type="scientific">Pogonomyrmex barbatus</name>
    <name type="common">red harvester ant</name>
    <dbReference type="NCBI Taxonomy" id="144034"/>
    <lineage>
        <taxon>Eukaryota</taxon>
        <taxon>Metazoa</taxon>
        <taxon>Ecdysozoa</taxon>
        <taxon>Arthropoda</taxon>
        <taxon>Hexapoda</taxon>
        <taxon>Insecta</taxon>
        <taxon>Pterygota</taxon>
        <taxon>Neoptera</taxon>
        <taxon>Endopterygota</taxon>
        <taxon>Hymenoptera</taxon>
        <taxon>Apocrita</taxon>
        <taxon>Aculeata</taxon>
        <taxon>Formicoidea</taxon>
        <taxon>Formicidae</taxon>
        <taxon>Myrmicinae</taxon>
        <taxon>Pogonomyrmex</taxon>
    </lineage>
</organism>
<evidence type="ECO:0000256" key="6">
    <source>
        <dbReference type="ARBA" id="ARBA00022691"/>
    </source>
</evidence>
<evidence type="ECO:0000256" key="4">
    <source>
        <dbReference type="ARBA" id="ARBA00022603"/>
    </source>
</evidence>
<reference evidence="16" key="1">
    <citation type="submission" date="2025-08" db="UniProtKB">
        <authorList>
            <consortium name="RefSeq"/>
        </authorList>
    </citation>
    <scope>IDENTIFICATION</scope>
</reference>
<dbReference type="Gene3D" id="3.30.40.10">
    <property type="entry name" value="Zinc/RING finger domain, C3HC4 (zinc finger)"/>
    <property type="match status" value="2"/>
</dbReference>
<dbReference type="InterPro" id="IPR050777">
    <property type="entry name" value="SET2_Histone-Lys_MeTrsfase"/>
</dbReference>
<dbReference type="OrthoDB" id="422362at2759"/>
<dbReference type="InterPro" id="IPR019786">
    <property type="entry name" value="Zinc_finger_PHD-type_CS"/>
</dbReference>
<dbReference type="PROSITE" id="PS01359">
    <property type="entry name" value="ZF_PHD_1"/>
    <property type="match status" value="1"/>
</dbReference>
<gene>
    <name evidence="16" type="primary">LOC105433204</name>
</gene>
<dbReference type="RefSeq" id="XP_011646679.1">
    <property type="nucleotide sequence ID" value="XM_011648377.1"/>
</dbReference>
<proteinExistence type="predicted"/>
<dbReference type="Pfam" id="PF23004">
    <property type="entry name" value="PHDvar_NSD"/>
    <property type="match status" value="1"/>
</dbReference>
<dbReference type="CDD" id="cd05838">
    <property type="entry name" value="PWWP_NSD_rpt2"/>
    <property type="match status" value="1"/>
</dbReference>
<evidence type="ECO:0000259" key="13">
    <source>
        <dbReference type="PROSITE" id="PS50016"/>
    </source>
</evidence>